<sequence>MALRRVALAGLLLGAIGWWFSPYSPRQPSAPAAAPGTTLSCPPPAGSDPADGPLQTELPRSLAPFRLEAGTLTPLAGFRIDARVLSREDYSVGREAAFSPTDLALGWDRMREDAVLDRLQIRQSARWYHYRWSGEPPLPLEDLIRSSANMHIIPADAAAAQSLRRVRRDDRVRIRGWLVQAETGNGWRWRSSLSRDDRGNGACELVYACSIEVLR</sequence>
<reference evidence="2 3" key="1">
    <citation type="submission" date="2023-04" db="EMBL/GenBank/DDBJ databases">
        <title>Luteimonas sp. M1R5S59.</title>
        <authorList>
            <person name="Sun J.-Q."/>
        </authorList>
    </citation>
    <scope>NUCLEOTIDE SEQUENCE [LARGE SCALE GENOMIC DNA]</scope>
    <source>
        <strain evidence="2 3">M1R5S59</strain>
    </source>
</reference>
<accession>A0ABT6JSP2</accession>
<dbReference type="EMBL" id="JARXRO010000011">
    <property type="protein sequence ID" value="MDH5833146.1"/>
    <property type="molecule type" value="Genomic_DNA"/>
</dbReference>
<name>A0ABT6JSP2_9GAMM</name>
<dbReference type="RefSeq" id="WP_280577337.1">
    <property type="nucleotide sequence ID" value="NZ_JARXRO010000011.1"/>
</dbReference>
<gene>
    <name evidence="2" type="ORF">QFW81_04275</name>
</gene>
<keyword evidence="3" id="KW-1185">Reference proteome</keyword>
<protein>
    <submittedName>
        <fullName evidence="2">Uncharacterized protein</fullName>
    </submittedName>
</protein>
<proteinExistence type="predicted"/>
<comment type="caution">
    <text evidence="2">The sequence shown here is derived from an EMBL/GenBank/DDBJ whole genome shotgun (WGS) entry which is preliminary data.</text>
</comment>
<feature type="region of interest" description="Disordered" evidence="1">
    <location>
        <begin position="30"/>
        <end position="57"/>
    </location>
</feature>
<evidence type="ECO:0000313" key="2">
    <source>
        <dbReference type="EMBL" id="MDH5833146.1"/>
    </source>
</evidence>
<organism evidence="2 3">
    <name type="scientific">Luteimonas kalidii</name>
    <dbReference type="NCBI Taxonomy" id="3042025"/>
    <lineage>
        <taxon>Bacteria</taxon>
        <taxon>Pseudomonadati</taxon>
        <taxon>Pseudomonadota</taxon>
        <taxon>Gammaproteobacteria</taxon>
        <taxon>Lysobacterales</taxon>
        <taxon>Lysobacteraceae</taxon>
        <taxon>Luteimonas</taxon>
    </lineage>
</organism>
<dbReference type="Proteomes" id="UP001156873">
    <property type="component" value="Unassembled WGS sequence"/>
</dbReference>
<evidence type="ECO:0000256" key="1">
    <source>
        <dbReference type="SAM" id="MobiDB-lite"/>
    </source>
</evidence>
<evidence type="ECO:0000313" key="3">
    <source>
        <dbReference type="Proteomes" id="UP001156873"/>
    </source>
</evidence>